<keyword evidence="2" id="KW-1185">Reference proteome</keyword>
<protein>
    <recommendedName>
        <fullName evidence="3">DUF481 domain-containing protein</fullName>
    </recommendedName>
</protein>
<proteinExistence type="predicted"/>
<accession>A0AAN1WHP5</accession>
<dbReference type="RefSeq" id="WP_236987300.1">
    <property type="nucleotide sequence ID" value="NZ_AP023086.1"/>
</dbReference>
<evidence type="ECO:0000313" key="2">
    <source>
        <dbReference type="Proteomes" id="UP001320119"/>
    </source>
</evidence>
<sequence>MSIHRATLVLFLVSNWALFGLPKQANSAPVIPDAVANDVLQQRTDNAFNDEWDWLQLTSGEWLKGKIKVVYNGEMEFNSAKLGLRKFKLDDIEQVHTLRPQAVRIFGVDKPQVGTITLSERTIEIKNDSLSYNFDRERLIALVSGQLKELNFWSARFGLGTNIRSGNSPQTEYNGNFSTKRRTALSRFTVDYLGLYTYSDDKETANNHRLRSNFDIFANQRLFYRPLFLDIFSDRFQNIDARGTLGAGLGLQAIDRDNKQWDLFIGPGIQFTQFNEVEEASEKREQSAVLIASTHYNMNVTSAMGFILDYQILWANEASGGYTHHVISTLSYDLTRSIDFNTSIVWDYIESPTPDDLGTTPKNDDYRFIFSISYSFN</sequence>
<dbReference type="AlphaFoldDB" id="A0AAN1WHP5"/>
<evidence type="ECO:0008006" key="3">
    <source>
        <dbReference type="Google" id="ProtNLM"/>
    </source>
</evidence>
<organism evidence="1 2">
    <name type="scientific">Marinagarivorans cellulosilyticus</name>
    <dbReference type="NCBI Taxonomy" id="2721545"/>
    <lineage>
        <taxon>Bacteria</taxon>
        <taxon>Pseudomonadati</taxon>
        <taxon>Pseudomonadota</taxon>
        <taxon>Gammaproteobacteria</taxon>
        <taxon>Cellvibrionales</taxon>
        <taxon>Cellvibrionaceae</taxon>
        <taxon>Marinagarivorans</taxon>
    </lineage>
</organism>
<dbReference type="EMBL" id="AP023086">
    <property type="protein sequence ID" value="BCD97821.1"/>
    <property type="molecule type" value="Genomic_DNA"/>
</dbReference>
<dbReference type="KEGG" id="marq:MARGE09_P2022"/>
<dbReference type="Pfam" id="PF04338">
    <property type="entry name" value="DUF481"/>
    <property type="match status" value="1"/>
</dbReference>
<reference evidence="1 2" key="1">
    <citation type="journal article" date="2022" name="IScience">
        <title>An ultrasensitive nanofiber-based assay for enzymatic hydrolysis and deep-sea microbial degradation of cellulose.</title>
        <authorList>
            <person name="Tsudome M."/>
            <person name="Tachioka M."/>
            <person name="Miyazaki M."/>
            <person name="Uchimura K."/>
            <person name="Tsuda M."/>
            <person name="Takaki Y."/>
            <person name="Deguchi S."/>
        </authorList>
    </citation>
    <scope>NUCLEOTIDE SEQUENCE [LARGE SCALE GENOMIC DNA]</scope>
    <source>
        <strain evidence="1 2">GE09</strain>
    </source>
</reference>
<dbReference type="InterPro" id="IPR007433">
    <property type="entry name" value="DUF481"/>
</dbReference>
<dbReference type="Proteomes" id="UP001320119">
    <property type="component" value="Chromosome"/>
</dbReference>
<name>A0AAN1WHP5_9GAMM</name>
<gene>
    <name evidence="1" type="ORF">MARGE09_P2022</name>
</gene>
<evidence type="ECO:0000313" key="1">
    <source>
        <dbReference type="EMBL" id="BCD97821.1"/>
    </source>
</evidence>